<keyword evidence="2" id="KW-1185">Reference proteome</keyword>
<organism evidence="1 2">
    <name type="scientific">Wickerhamomyces anomalus (strain ATCC 58044 / CBS 1984 / NCYC 433 / NRRL Y-366-8)</name>
    <name type="common">Yeast</name>
    <name type="synonym">Hansenula anomala</name>
    <dbReference type="NCBI Taxonomy" id="683960"/>
    <lineage>
        <taxon>Eukaryota</taxon>
        <taxon>Fungi</taxon>
        <taxon>Dikarya</taxon>
        <taxon>Ascomycota</taxon>
        <taxon>Saccharomycotina</taxon>
        <taxon>Saccharomycetes</taxon>
        <taxon>Phaffomycetales</taxon>
        <taxon>Wickerhamomycetaceae</taxon>
        <taxon>Wickerhamomyces</taxon>
    </lineage>
</organism>
<protein>
    <submittedName>
        <fullName evidence="1">Uncharacterized protein</fullName>
    </submittedName>
</protein>
<gene>
    <name evidence="1" type="ORF">WICANDRAFT_90912</name>
</gene>
<dbReference type="EMBL" id="KV454209">
    <property type="protein sequence ID" value="ODQ61411.1"/>
    <property type="molecule type" value="Genomic_DNA"/>
</dbReference>
<feature type="non-terminal residue" evidence="1">
    <location>
        <position position="60"/>
    </location>
</feature>
<accession>A0A1E3P7K1</accession>
<dbReference type="Proteomes" id="UP000094112">
    <property type="component" value="Unassembled WGS sequence"/>
</dbReference>
<sequence>MEFPWIYQLMGNLLWSECISNSLILINYIVGLWAKHIQKTSSSSSIPVAKHQANNYQVAV</sequence>
<evidence type="ECO:0000313" key="1">
    <source>
        <dbReference type="EMBL" id="ODQ61411.1"/>
    </source>
</evidence>
<dbReference type="AlphaFoldDB" id="A0A1E3P7K1"/>
<dbReference type="GeneID" id="30203511"/>
<dbReference type="RefSeq" id="XP_019040618.1">
    <property type="nucleotide sequence ID" value="XM_019186265.1"/>
</dbReference>
<evidence type="ECO:0000313" key="2">
    <source>
        <dbReference type="Proteomes" id="UP000094112"/>
    </source>
</evidence>
<reference evidence="1 2" key="1">
    <citation type="journal article" date="2016" name="Proc. Natl. Acad. Sci. U.S.A.">
        <title>Comparative genomics of biotechnologically important yeasts.</title>
        <authorList>
            <person name="Riley R."/>
            <person name="Haridas S."/>
            <person name="Wolfe K.H."/>
            <person name="Lopes M.R."/>
            <person name="Hittinger C.T."/>
            <person name="Goeker M."/>
            <person name="Salamov A.A."/>
            <person name="Wisecaver J.H."/>
            <person name="Long T.M."/>
            <person name="Calvey C.H."/>
            <person name="Aerts A.L."/>
            <person name="Barry K.W."/>
            <person name="Choi C."/>
            <person name="Clum A."/>
            <person name="Coughlan A.Y."/>
            <person name="Deshpande S."/>
            <person name="Douglass A.P."/>
            <person name="Hanson S.J."/>
            <person name="Klenk H.-P."/>
            <person name="LaButti K.M."/>
            <person name="Lapidus A."/>
            <person name="Lindquist E.A."/>
            <person name="Lipzen A.M."/>
            <person name="Meier-Kolthoff J.P."/>
            <person name="Ohm R.A."/>
            <person name="Otillar R.P."/>
            <person name="Pangilinan J.L."/>
            <person name="Peng Y."/>
            <person name="Rokas A."/>
            <person name="Rosa C.A."/>
            <person name="Scheuner C."/>
            <person name="Sibirny A.A."/>
            <person name="Slot J.C."/>
            <person name="Stielow J.B."/>
            <person name="Sun H."/>
            <person name="Kurtzman C.P."/>
            <person name="Blackwell M."/>
            <person name="Grigoriev I.V."/>
            <person name="Jeffries T.W."/>
        </authorList>
    </citation>
    <scope>NUCLEOTIDE SEQUENCE [LARGE SCALE GENOMIC DNA]</scope>
    <source>
        <strain evidence="2">ATCC 58044 / CBS 1984 / NCYC 433 / NRRL Y-366-8</strain>
    </source>
</reference>
<name>A0A1E3P7K1_WICAA</name>
<proteinExistence type="predicted"/>